<accession>A0ABW1RH10</accession>
<name>A0ABW1RH10_9LACO</name>
<keyword evidence="3" id="KW-1185">Reference proteome</keyword>
<sequence length="240" mass="26828">MTNQSEYGITFNGHHSSEFGLMVGAGKEIGFPAKRKLTIDVPFSNAPIDLSGIYGQQPFEERTIKIAFEIKDRNNLSKEGMYRKWTQVVNWLAEPTGKVALYDDIMPTYHYLAEMVSAPTFEELLYIGTLTVTFTCYPFRIHDTSAGNDIWNDFDFENGVAQETKFDVVGSKTTIMINPGQWVHPTIKTDADFTVTIGTSTYQIKAGTTSSPDLTMPPGVQNVTLTGTGHIEIIFYEELI</sequence>
<comment type="caution">
    <text evidence="2">The sequence shown here is derived from an EMBL/GenBank/DDBJ whole genome shotgun (WGS) entry which is preliminary data.</text>
</comment>
<dbReference type="Proteomes" id="UP001596289">
    <property type="component" value="Unassembled WGS sequence"/>
</dbReference>
<dbReference type="RefSeq" id="WP_125552517.1">
    <property type="nucleotide sequence ID" value="NZ_JBHSSL010000042.1"/>
</dbReference>
<dbReference type="EMBL" id="JBHSSL010000042">
    <property type="protein sequence ID" value="MFC6170450.1"/>
    <property type="molecule type" value="Genomic_DNA"/>
</dbReference>
<gene>
    <name evidence="2" type="ORF">ACFQGP_07660</name>
</gene>
<evidence type="ECO:0000259" key="1">
    <source>
        <dbReference type="Pfam" id="PF05709"/>
    </source>
</evidence>
<evidence type="ECO:0000313" key="3">
    <source>
        <dbReference type="Proteomes" id="UP001596289"/>
    </source>
</evidence>
<organism evidence="2 3">
    <name type="scientific">Loigolactobacillus jiayinensis</name>
    <dbReference type="NCBI Taxonomy" id="2486016"/>
    <lineage>
        <taxon>Bacteria</taxon>
        <taxon>Bacillati</taxon>
        <taxon>Bacillota</taxon>
        <taxon>Bacilli</taxon>
        <taxon>Lactobacillales</taxon>
        <taxon>Lactobacillaceae</taxon>
        <taxon>Loigolactobacillus</taxon>
    </lineage>
</organism>
<reference evidence="3" key="1">
    <citation type="journal article" date="2019" name="Int. J. Syst. Evol. Microbiol.">
        <title>The Global Catalogue of Microorganisms (GCM) 10K type strain sequencing project: providing services to taxonomists for standard genome sequencing and annotation.</title>
        <authorList>
            <consortium name="The Broad Institute Genomics Platform"/>
            <consortium name="The Broad Institute Genome Sequencing Center for Infectious Disease"/>
            <person name="Wu L."/>
            <person name="Ma J."/>
        </authorList>
    </citation>
    <scope>NUCLEOTIDE SEQUENCE [LARGE SCALE GENOMIC DNA]</scope>
    <source>
        <strain evidence="3">CCM 8904</strain>
    </source>
</reference>
<protein>
    <submittedName>
        <fullName evidence="2">Phage tail domain-containing protein</fullName>
    </submittedName>
</protein>
<dbReference type="Gene3D" id="2.40.30.200">
    <property type="match status" value="1"/>
</dbReference>
<evidence type="ECO:0000313" key="2">
    <source>
        <dbReference type="EMBL" id="MFC6170450.1"/>
    </source>
</evidence>
<dbReference type="Pfam" id="PF05709">
    <property type="entry name" value="Sipho_tail"/>
    <property type="match status" value="1"/>
</dbReference>
<feature type="domain" description="Siphovirus-type tail component RIFT-related" evidence="1">
    <location>
        <begin position="53"/>
        <end position="136"/>
    </location>
</feature>
<proteinExistence type="predicted"/>
<dbReference type="InterPro" id="IPR008841">
    <property type="entry name" value="Siphovirus-type_tail_N"/>
</dbReference>